<dbReference type="InterPro" id="IPR032330">
    <property type="entry name" value="EF-G-binding_C"/>
</dbReference>
<evidence type="ECO:0000313" key="2">
    <source>
        <dbReference type="EMBL" id="SJN36238.1"/>
    </source>
</evidence>
<dbReference type="OrthoDB" id="4171838at2"/>
<protein>
    <recommendedName>
        <fullName evidence="1">Elongation factor G-binding protein C-terminal treble-clef zinc-finger domain-containing protein</fullName>
    </recommendedName>
</protein>
<proteinExistence type="predicted"/>
<dbReference type="EMBL" id="FUKQ01000035">
    <property type="protein sequence ID" value="SJN36238.1"/>
    <property type="molecule type" value="Genomic_DNA"/>
</dbReference>
<evidence type="ECO:0000259" key="1">
    <source>
        <dbReference type="Pfam" id="PF16571"/>
    </source>
</evidence>
<name>A0A1R4JW84_9ACTN</name>
<dbReference type="RefSeq" id="WP_094764982.1">
    <property type="nucleotide sequence ID" value="NZ_FUKQ01000035.1"/>
</dbReference>
<gene>
    <name evidence="2" type="ORF">FM114_09995</name>
</gene>
<dbReference type="AlphaFoldDB" id="A0A1R4JW84"/>
<keyword evidence="3" id="KW-1185">Reference proteome</keyword>
<organism evidence="2 3">
    <name type="scientific">Luteococcus japonicus LSP_Lj1</name>
    <dbReference type="NCBI Taxonomy" id="1255658"/>
    <lineage>
        <taxon>Bacteria</taxon>
        <taxon>Bacillati</taxon>
        <taxon>Actinomycetota</taxon>
        <taxon>Actinomycetes</taxon>
        <taxon>Propionibacteriales</taxon>
        <taxon>Propionibacteriaceae</taxon>
        <taxon>Luteococcus</taxon>
    </lineage>
</organism>
<accession>A0A1R4JW84</accession>
<dbReference type="Proteomes" id="UP000188342">
    <property type="component" value="Unassembled WGS sequence"/>
</dbReference>
<reference evidence="2 3" key="1">
    <citation type="submission" date="2017-02" db="EMBL/GenBank/DDBJ databases">
        <authorList>
            <person name="Peterson S.W."/>
        </authorList>
    </citation>
    <scope>NUCLEOTIDE SEQUENCE [LARGE SCALE GENOMIC DNA]</scope>
    <source>
        <strain evidence="2 3">LSP_Lj1</strain>
    </source>
</reference>
<dbReference type="Pfam" id="PF16571">
    <property type="entry name" value="FBP_C"/>
    <property type="match status" value="1"/>
</dbReference>
<sequence>MLELTTDQIRAALVNCTKGEAKRMNLPTNLGQTDWENLDFLGWRDPASTTIGGLALWRGDEVIAIALKATERLASNKQGMCSLCHTFHPSADVAMMGAKRAGTRGREGNTVGAAMCSDLACSLYARKLKQPRRVQPQETLDIDGRVLRLQTNLHKFVARVVDGR</sequence>
<dbReference type="STRING" id="1255658.FM114_09995"/>
<evidence type="ECO:0000313" key="3">
    <source>
        <dbReference type="Proteomes" id="UP000188342"/>
    </source>
</evidence>
<feature type="domain" description="Elongation factor G-binding protein C-terminal treble-clef zinc-finger" evidence="1">
    <location>
        <begin position="8"/>
        <end position="160"/>
    </location>
</feature>